<comment type="caution">
    <text evidence="2">The sequence shown here is derived from an EMBL/GenBank/DDBJ whole genome shotgun (WGS) entry which is preliminary data.</text>
</comment>
<evidence type="ECO:0000313" key="2">
    <source>
        <dbReference type="EMBL" id="GEN63224.1"/>
    </source>
</evidence>
<dbReference type="RefSeq" id="WP_173572045.1">
    <property type="nucleotide sequence ID" value="NZ_BJYG01000017.1"/>
</dbReference>
<dbReference type="Proteomes" id="UP000321746">
    <property type="component" value="Unassembled WGS sequence"/>
</dbReference>
<dbReference type="AlphaFoldDB" id="A0A511XJW0"/>
<organism evidence="2 3">
    <name type="scientific">Acetobacter oeni</name>
    <dbReference type="NCBI Taxonomy" id="304077"/>
    <lineage>
        <taxon>Bacteria</taxon>
        <taxon>Pseudomonadati</taxon>
        <taxon>Pseudomonadota</taxon>
        <taxon>Alphaproteobacteria</taxon>
        <taxon>Acetobacterales</taxon>
        <taxon>Acetobacteraceae</taxon>
        <taxon>Acetobacter</taxon>
    </lineage>
</organism>
<proteinExistence type="predicted"/>
<keyword evidence="3" id="KW-1185">Reference proteome</keyword>
<evidence type="ECO:0000256" key="1">
    <source>
        <dbReference type="SAM" id="MobiDB-lite"/>
    </source>
</evidence>
<name>A0A511XJW0_9PROT</name>
<feature type="region of interest" description="Disordered" evidence="1">
    <location>
        <begin position="54"/>
        <end position="77"/>
    </location>
</feature>
<sequence length="106" mass="11602">MSSEPSSALLAVLGLPSVVVETTLPEASVTVIVMVPLLLIVCVVVSVEEAEELLEEEDELADDESNRLDTDDVPERPEMEDDMGLLLLLEHPYFLILAVEKTLRVA</sequence>
<feature type="compositionally biased region" description="Basic and acidic residues" evidence="1">
    <location>
        <begin position="64"/>
        <end position="77"/>
    </location>
</feature>
<feature type="compositionally biased region" description="Acidic residues" evidence="1">
    <location>
        <begin position="54"/>
        <end position="63"/>
    </location>
</feature>
<dbReference type="EMBL" id="BJYG01000017">
    <property type="protein sequence ID" value="GEN63224.1"/>
    <property type="molecule type" value="Genomic_DNA"/>
</dbReference>
<reference evidence="2 3" key="1">
    <citation type="submission" date="2019-07" db="EMBL/GenBank/DDBJ databases">
        <title>Whole genome shotgun sequence of Acetobacter oeni NBRC 105207.</title>
        <authorList>
            <person name="Hosoyama A."/>
            <person name="Uohara A."/>
            <person name="Ohji S."/>
            <person name="Ichikawa N."/>
        </authorList>
    </citation>
    <scope>NUCLEOTIDE SEQUENCE [LARGE SCALE GENOMIC DNA]</scope>
    <source>
        <strain evidence="2 3">NBRC 105207</strain>
    </source>
</reference>
<accession>A0A511XJW0</accession>
<evidence type="ECO:0000313" key="3">
    <source>
        <dbReference type="Proteomes" id="UP000321746"/>
    </source>
</evidence>
<protein>
    <submittedName>
        <fullName evidence="2">Uncharacterized protein</fullName>
    </submittedName>
</protein>
<gene>
    <name evidence="2" type="ORF">AOE01nite_14480</name>
</gene>